<keyword evidence="4" id="KW-1003">Cell membrane</keyword>
<feature type="transmembrane region" description="Helical" evidence="11">
    <location>
        <begin position="5"/>
        <end position="22"/>
    </location>
</feature>
<accession>A0A645F6M3</accession>
<feature type="transmembrane region" description="Helical" evidence="11">
    <location>
        <begin position="53"/>
        <end position="73"/>
    </location>
</feature>
<evidence type="ECO:0000256" key="5">
    <source>
        <dbReference type="ARBA" id="ARBA00022692"/>
    </source>
</evidence>
<evidence type="ECO:0000256" key="6">
    <source>
        <dbReference type="ARBA" id="ARBA00022927"/>
    </source>
</evidence>
<evidence type="ECO:0000256" key="2">
    <source>
        <dbReference type="ARBA" id="ARBA00008445"/>
    </source>
</evidence>
<comment type="caution">
    <text evidence="12">The sequence shown here is derived from an EMBL/GenBank/DDBJ whole genome shotgun (WGS) entry which is preliminary data.</text>
</comment>
<dbReference type="GO" id="GO:0043952">
    <property type="term" value="P:protein transport by the Sec complex"/>
    <property type="evidence" value="ECO:0007669"/>
    <property type="project" value="TreeGrafter"/>
</dbReference>
<dbReference type="EMBL" id="VSSQ01055170">
    <property type="protein sequence ID" value="MPN09079.1"/>
    <property type="molecule type" value="Genomic_DNA"/>
</dbReference>
<evidence type="ECO:0000256" key="7">
    <source>
        <dbReference type="ARBA" id="ARBA00022989"/>
    </source>
</evidence>
<dbReference type="GO" id="GO:0015450">
    <property type="term" value="F:protein-transporting ATPase activity"/>
    <property type="evidence" value="ECO:0007669"/>
    <property type="project" value="InterPro"/>
</dbReference>
<keyword evidence="9 11" id="KW-0472">Membrane</keyword>
<evidence type="ECO:0008006" key="13">
    <source>
        <dbReference type="Google" id="ProtNLM"/>
    </source>
</evidence>
<proteinExistence type="inferred from homology"/>
<reference evidence="12" key="1">
    <citation type="submission" date="2019-08" db="EMBL/GenBank/DDBJ databases">
        <authorList>
            <person name="Kucharzyk K."/>
            <person name="Murdoch R.W."/>
            <person name="Higgins S."/>
            <person name="Loffler F."/>
        </authorList>
    </citation>
    <scope>NUCLEOTIDE SEQUENCE</scope>
</reference>
<dbReference type="PRINTS" id="PR01651">
    <property type="entry name" value="SECGEXPORT"/>
</dbReference>
<keyword evidence="5 11" id="KW-0812">Transmembrane</keyword>
<dbReference type="GO" id="GO:0065002">
    <property type="term" value="P:intracellular protein transmembrane transport"/>
    <property type="evidence" value="ECO:0007669"/>
    <property type="project" value="TreeGrafter"/>
</dbReference>
<keyword evidence="3" id="KW-0813">Transport</keyword>
<gene>
    <name evidence="12" type="ORF">SDC9_156367</name>
</gene>
<protein>
    <recommendedName>
        <fullName evidence="13">Protein-export membrane protein SecG</fullName>
    </recommendedName>
</protein>
<keyword evidence="6" id="KW-0653">Protein transport</keyword>
<evidence type="ECO:0000256" key="11">
    <source>
        <dbReference type="SAM" id="Phobius"/>
    </source>
</evidence>
<sequence length="109" mass="11023">MIIFLYVLVAIISLLVIGIILIQPSKSGGMGAAFGGIGESVFGAQAGGHLTKATVIMTGVFFLLALVLASLIGHGYRDDSAASGVTSQLESLQSETETPVSGAPSAQSK</sequence>
<dbReference type="Pfam" id="PF03840">
    <property type="entry name" value="SecG"/>
    <property type="match status" value="1"/>
</dbReference>
<dbReference type="NCBIfam" id="TIGR00810">
    <property type="entry name" value="secG"/>
    <property type="match status" value="1"/>
</dbReference>
<dbReference type="GO" id="GO:0005886">
    <property type="term" value="C:plasma membrane"/>
    <property type="evidence" value="ECO:0007669"/>
    <property type="project" value="UniProtKB-SubCell"/>
</dbReference>
<evidence type="ECO:0000256" key="8">
    <source>
        <dbReference type="ARBA" id="ARBA00023010"/>
    </source>
</evidence>
<dbReference type="AlphaFoldDB" id="A0A645F6M3"/>
<evidence type="ECO:0000256" key="9">
    <source>
        <dbReference type="ARBA" id="ARBA00023136"/>
    </source>
</evidence>
<evidence type="ECO:0000313" key="12">
    <source>
        <dbReference type="EMBL" id="MPN09079.1"/>
    </source>
</evidence>
<keyword evidence="8" id="KW-0811">Translocation</keyword>
<feature type="region of interest" description="Disordered" evidence="10">
    <location>
        <begin position="87"/>
        <end position="109"/>
    </location>
</feature>
<organism evidence="12">
    <name type="scientific">bioreactor metagenome</name>
    <dbReference type="NCBI Taxonomy" id="1076179"/>
    <lineage>
        <taxon>unclassified sequences</taxon>
        <taxon>metagenomes</taxon>
        <taxon>ecological metagenomes</taxon>
    </lineage>
</organism>
<evidence type="ECO:0000256" key="1">
    <source>
        <dbReference type="ARBA" id="ARBA00004651"/>
    </source>
</evidence>
<name>A0A645F6M3_9ZZZZ</name>
<evidence type="ECO:0000256" key="4">
    <source>
        <dbReference type="ARBA" id="ARBA00022475"/>
    </source>
</evidence>
<comment type="similarity">
    <text evidence="2">Belongs to the SecG family.</text>
</comment>
<evidence type="ECO:0000256" key="3">
    <source>
        <dbReference type="ARBA" id="ARBA00022448"/>
    </source>
</evidence>
<evidence type="ECO:0000256" key="10">
    <source>
        <dbReference type="SAM" id="MobiDB-lite"/>
    </source>
</evidence>
<dbReference type="PANTHER" id="PTHR34182">
    <property type="entry name" value="PROTEIN-EXPORT MEMBRANE PROTEIN SECG"/>
    <property type="match status" value="1"/>
</dbReference>
<keyword evidence="7 11" id="KW-1133">Transmembrane helix</keyword>
<dbReference type="InterPro" id="IPR004692">
    <property type="entry name" value="SecG"/>
</dbReference>
<dbReference type="GO" id="GO:0009306">
    <property type="term" value="P:protein secretion"/>
    <property type="evidence" value="ECO:0007669"/>
    <property type="project" value="InterPro"/>
</dbReference>
<comment type="subcellular location">
    <subcellularLocation>
        <location evidence="1">Cell membrane</location>
        <topology evidence="1">Multi-pass membrane protein</topology>
    </subcellularLocation>
</comment>
<dbReference type="PANTHER" id="PTHR34182:SF1">
    <property type="entry name" value="PROTEIN-EXPORT MEMBRANE PROTEIN SECG"/>
    <property type="match status" value="1"/>
</dbReference>